<dbReference type="Gene3D" id="3.40.50.1000">
    <property type="entry name" value="HAD superfamily/HAD-like"/>
    <property type="match status" value="1"/>
</dbReference>
<dbReference type="NCBIfam" id="TIGR01484">
    <property type="entry name" value="HAD-SF-IIB"/>
    <property type="match status" value="1"/>
</dbReference>
<reference evidence="1" key="1">
    <citation type="submission" date="2020-10" db="EMBL/GenBank/DDBJ databases">
        <authorList>
            <person name="Gilroy R."/>
        </authorList>
    </citation>
    <scope>NUCLEOTIDE SEQUENCE</scope>
    <source>
        <strain evidence="1">ChiW17-6978</strain>
    </source>
</reference>
<dbReference type="Pfam" id="PF08282">
    <property type="entry name" value="Hydrolase_3"/>
    <property type="match status" value="1"/>
</dbReference>
<dbReference type="NCBIfam" id="TIGR00099">
    <property type="entry name" value="Cof-subfamily"/>
    <property type="match status" value="1"/>
</dbReference>
<dbReference type="SUPFAM" id="SSF56784">
    <property type="entry name" value="HAD-like"/>
    <property type="match status" value="1"/>
</dbReference>
<dbReference type="AlphaFoldDB" id="A0A9D1KIZ0"/>
<dbReference type="Gene3D" id="3.30.1240.10">
    <property type="match status" value="1"/>
</dbReference>
<dbReference type="PANTHER" id="PTHR10000:SF8">
    <property type="entry name" value="HAD SUPERFAMILY HYDROLASE-LIKE, TYPE 3"/>
    <property type="match status" value="1"/>
</dbReference>
<comment type="caution">
    <text evidence="1">The sequence shown here is derived from an EMBL/GenBank/DDBJ whole genome shotgun (WGS) entry which is preliminary data.</text>
</comment>
<dbReference type="InterPro" id="IPR036412">
    <property type="entry name" value="HAD-like_sf"/>
</dbReference>
<dbReference type="SFLD" id="SFLDG01144">
    <property type="entry name" value="C2.B.4:_PGP_Like"/>
    <property type="match status" value="1"/>
</dbReference>
<proteinExistence type="predicted"/>
<dbReference type="InterPro" id="IPR000150">
    <property type="entry name" value="Cof"/>
</dbReference>
<dbReference type="SFLD" id="SFLDG01140">
    <property type="entry name" value="C2.B:_Phosphomannomutase_and_P"/>
    <property type="match status" value="1"/>
</dbReference>
<dbReference type="PANTHER" id="PTHR10000">
    <property type="entry name" value="PHOSPHOSERINE PHOSPHATASE"/>
    <property type="match status" value="1"/>
</dbReference>
<sequence>MIKLCTIDLDGTLFDSQKRISDENKKAILAAKEKGCKIVIASGRPIHGIVTVLEELQLFRQDDYVICYNGAKVFTTLDGNCIYDSVISGKDVKELYQEAKRLNVFIHAFRKNEQLITPQHNPYTDVEMKINHIDAVLYDFDAIKDDDEFLKCMLVADEHDITRAMNELDQKFYDRYSVVRSSKIFLEFLNKTTHKGSALKALANYLDLDIQETMAIGDAGNDLEMIKTAGIGVAMENAFDEVKKVADFITTSNEQDGVANAIKRFIL</sequence>
<dbReference type="GO" id="GO:0016791">
    <property type="term" value="F:phosphatase activity"/>
    <property type="evidence" value="ECO:0007669"/>
    <property type="project" value="TreeGrafter"/>
</dbReference>
<name>A0A9D1KIZ0_9MOLU</name>
<evidence type="ECO:0000313" key="1">
    <source>
        <dbReference type="EMBL" id="HIT49967.1"/>
    </source>
</evidence>
<dbReference type="EMBL" id="DVLF01000094">
    <property type="protein sequence ID" value="HIT49967.1"/>
    <property type="molecule type" value="Genomic_DNA"/>
</dbReference>
<dbReference type="InterPro" id="IPR006379">
    <property type="entry name" value="HAD-SF_hydro_IIB"/>
</dbReference>
<reference evidence="1" key="2">
    <citation type="journal article" date="2021" name="PeerJ">
        <title>Extensive microbial diversity within the chicken gut microbiome revealed by metagenomics and culture.</title>
        <authorList>
            <person name="Gilroy R."/>
            <person name="Ravi A."/>
            <person name="Getino M."/>
            <person name="Pursley I."/>
            <person name="Horton D.L."/>
            <person name="Alikhan N.F."/>
            <person name="Baker D."/>
            <person name="Gharbi K."/>
            <person name="Hall N."/>
            <person name="Watson M."/>
            <person name="Adriaenssens E.M."/>
            <person name="Foster-Nyarko E."/>
            <person name="Jarju S."/>
            <person name="Secka A."/>
            <person name="Antonio M."/>
            <person name="Oren A."/>
            <person name="Chaudhuri R.R."/>
            <person name="La Ragione R."/>
            <person name="Hildebrand F."/>
            <person name="Pallen M.J."/>
        </authorList>
    </citation>
    <scope>NUCLEOTIDE SEQUENCE</scope>
    <source>
        <strain evidence="1">ChiW17-6978</strain>
    </source>
</reference>
<gene>
    <name evidence="1" type="ORF">IAD46_02965</name>
</gene>
<protein>
    <submittedName>
        <fullName evidence="1">HAD family phosphatase</fullName>
    </submittedName>
</protein>
<accession>A0A9D1KIZ0</accession>
<dbReference type="InterPro" id="IPR023214">
    <property type="entry name" value="HAD_sf"/>
</dbReference>
<dbReference type="GO" id="GO:0005829">
    <property type="term" value="C:cytosol"/>
    <property type="evidence" value="ECO:0007669"/>
    <property type="project" value="TreeGrafter"/>
</dbReference>
<organism evidence="1 2">
    <name type="scientific">Candidatus Pelethenecus faecipullorum</name>
    <dbReference type="NCBI Taxonomy" id="2840900"/>
    <lineage>
        <taxon>Bacteria</taxon>
        <taxon>Bacillati</taxon>
        <taxon>Mycoplasmatota</taxon>
        <taxon>Mollicutes</taxon>
        <taxon>Candidatus Pelethenecus</taxon>
    </lineage>
</organism>
<dbReference type="SFLD" id="SFLDS00003">
    <property type="entry name" value="Haloacid_Dehalogenase"/>
    <property type="match status" value="1"/>
</dbReference>
<dbReference type="GO" id="GO:0000287">
    <property type="term" value="F:magnesium ion binding"/>
    <property type="evidence" value="ECO:0007669"/>
    <property type="project" value="TreeGrafter"/>
</dbReference>
<evidence type="ECO:0000313" key="2">
    <source>
        <dbReference type="Proteomes" id="UP000886758"/>
    </source>
</evidence>
<dbReference type="CDD" id="cd07516">
    <property type="entry name" value="HAD_Pase"/>
    <property type="match status" value="1"/>
</dbReference>
<dbReference type="Proteomes" id="UP000886758">
    <property type="component" value="Unassembled WGS sequence"/>
</dbReference>
<dbReference type="PROSITE" id="PS01229">
    <property type="entry name" value="COF_2"/>
    <property type="match status" value="1"/>
</dbReference>